<feature type="compositionally biased region" description="Basic and acidic residues" evidence="1">
    <location>
        <begin position="1"/>
        <end position="17"/>
    </location>
</feature>
<evidence type="ECO:0000313" key="2">
    <source>
        <dbReference type="EMBL" id="MCI62691.1"/>
    </source>
</evidence>
<keyword evidence="3" id="KW-1185">Reference proteome</keyword>
<evidence type="ECO:0000256" key="1">
    <source>
        <dbReference type="SAM" id="MobiDB-lite"/>
    </source>
</evidence>
<protein>
    <submittedName>
        <fullName evidence="2">Uncharacterized protein</fullName>
    </submittedName>
</protein>
<accession>A0A392TND6</accession>
<feature type="compositionally biased region" description="Basic residues" evidence="1">
    <location>
        <begin position="18"/>
        <end position="27"/>
    </location>
</feature>
<evidence type="ECO:0000313" key="3">
    <source>
        <dbReference type="Proteomes" id="UP000265520"/>
    </source>
</evidence>
<organism evidence="2 3">
    <name type="scientific">Trifolium medium</name>
    <dbReference type="NCBI Taxonomy" id="97028"/>
    <lineage>
        <taxon>Eukaryota</taxon>
        <taxon>Viridiplantae</taxon>
        <taxon>Streptophyta</taxon>
        <taxon>Embryophyta</taxon>
        <taxon>Tracheophyta</taxon>
        <taxon>Spermatophyta</taxon>
        <taxon>Magnoliopsida</taxon>
        <taxon>eudicotyledons</taxon>
        <taxon>Gunneridae</taxon>
        <taxon>Pentapetalae</taxon>
        <taxon>rosids</taxon>
        <taxon>fabids</taxon>
        <taxon>Fabales</taxon>
        <taxon>Fabaceae</taxon>
        <taxon>Papilionoideae</taxon>
        <taxon>50 kb inversion clade</taxon>
        <taxon>NPAAA clade</taxon>
        <taxon>Hologalegina</taxon>
        <taxon>IRL clade</taxon>
        <taxon>Trifolieae</taxon>
        <taxon>Trifolium</taxon>
    </lineage>
</organism>
<comment type="caution">
    <text evidence="2">The sequence shown here is derived from an EMBL/GenBank/DDBJ whole genome shotgun (WGS) entry which is preliminary data.</text>
</comment>
<feature type="non-terminal residue" evidence="2">
    <location>
        <position position="41"/>
    </location>
</feature>
<proteinExistence type="predicted"/>
<dbReference type="EMBL" id="LXQA010623501">
    <property type="protein sequence ID" value="MCI62691.1"/>
    <property type="molecule type" value="Genomic_DNA"/>
</dbReference>
<sequence>MEKNVEPYEHGEKIRDRKAGKKEKKKAKMEEEIILRKELRD</sequence>
<feature type="region of interest" description="Disordered" evidence="1">
    <location>
        <begin position="1"/>
        <end position="29"/>
    </location>
</feature>
<name>A0A392TND6_9FABA</name>
<dbReference type="Proteomes" id="UP000265520">
    <property type="component" value="Unassembled WGS sequence"/>
</dbReference>
<reference evidence="2 3" key="1">
    <citation type="journal article" date="2018" name="Front. Plant Sci.">
        <title>Red Clover (Trifolium pratense) and Zigzag Clover (T. medium) - A Picture of Genomic Similarities and Differences.</title>
        <authorList>
            <person name="Dluhosova J."/>
            <person name="Istvanek J."/>
            <person name="Nedelnik J."/>
            <person name="Repkova J."/>
        </authorList>
    </citation>
    <scope>NUCLEOTIDE SEQUENCE [LARGE SCALE GENOMIC DNA]</scope>
    <source>
        <strain evidence="3">cv. 10/8</strain>
        <tissue evidence="2">Leaf</tissue>
    </source>
</reference>
<dbReference type="AlphaFoldDB" id="A0A392TND6"/>